<feature type="transmembrane region" description="Helical" evidence="7">
    <location>
        <begin position="141"/>
        <end position="161"/>
    </location>
</feature>
<comment type="subcellular location">
    <subcellularLocation>
        <location evidence="1 7">Cell membrane</location>
        <topology evidence="1 7">Multi-pass membrane protein</topology>
    </subcellularLocation>
</comment>
<dbReference type="CDD" id="cd06261">
    <property type="entry name" value="TM_PBP2"/>
    <property type="match status" value="1"/>
</dbReference>
<accession>A0A9X1RXY9</accession>
<dbReference type="InterPro" id="IPR000515">
    <property type="entry name" value="MetI-like"/>
</dbReference>
<organism evidence="10 11">
    <name type="scientific">Microbacterium tenebrionis</name>
    <dbReference type="NCBI Taxonomy" id="2830665"/>
    <lineage>
        <taxon>Bacteria</taxon>
        <taxon>Bacillati</taxon>
        <taxon>Actinomycetota</taxon>
        <taxon>Actinomycetes</taxon>
        <taxon>Micrococcales</taxon>
        <taxon>Microbacteriaceae</taxon>
        <taxon>Microbacterium</taxon>
    </lineage>
</organism>
<proteinExistence type="inferred from homology"/>
<protein>
    <submittedName>
        <fullName evidence="10">Sugar ABC transporter permease</fullName>
    </submittedName>
</protein>
<feature type="transmembrane region" description="Helical" evidence="7">
    <location>
        <begin position="243"/>
        <end position="262"/>
    </location>
</feature>
<dbReference type="PROSITE" id="PS50928">
    <property type="entry name" value="ABC_TM1"/>
    <property type="match status" value="1"/>
</dbReference>
<evidence type="ECO:0000313" key="10">
    <source>
        <dbReference type="EMBL" id="MCC2028076.1"/>
    </source>
</evidence>
<dbReference type="Pfam" id="PF00528">
    <property type="entry name" value="BPD_transp_1"/>
    <property type="match status" value="1"/>
</dbReference>
<sequence length="328" mass="35084">MTTQQHAAPSAPGTIRAPRGGGNRHGGSRSGSRGRGSVNIGRNVFGYALLAPQTLGMVVVGLVAIGGVVQLSLTKVNVLAGTRDFVGLDNYARIFSDPDMTVVLSNTFFFVVVLSIGGTVLALALAILLNQKLPGINIFRAAIFIPALVTTVAWTLVWSFILQPGGLFDGIVGAVGAGPFPWLRGGWLTLAVFAFIQLTKNVGINMMIFLAALQAVPQELIDASHVDGAGPWTRFRHVVLPQISPAIIMVFMLMISGSFKVFELVLLMTNGGPGVQTSVLAFEIFRQAFRLNDIGYAAALSVFLFVLVIALIGIVWQLRKRLVFHESE</sequence>
<reference evidence="10" key="1">
    <citation type="submission" date="2021-04" db="EMBL/GenBank/DDBJ databases">
        <title>Microbacterium tenobrionis sp. nov. and Microbacterium allomyrinae sp. nov., isolated from larvae of Tenobrio molitor and Allomyrina dichotoma, respectively.</title>
        <authorList>
            <person name="Lee S.D."/>
        </authorList>
    </citation>
    <scope>NUCLEOTIDE SEQUENCE</scope>
    <source>
        <strain evidence="10">YMB-B2</strain>
    </source>
</reference>
<dbReference type="EMBL" id="JAGTTM010000001">
    <property type="protein sequence ID" value="MCC2028076.1"/>
    <property type="molecule type" value="Genomic_DNA"/>
</dbReference>
<feature type="domain" description="ABC transmembrane type-1" evidence="9">
    <location>
        <begin position="104"/>
        <end position="315"/>
    </location>
</feature>
<evidence type="ECO:0000256" key="5">
    <source>
        <dbReference type="ARBA" id="ARBA00022989"/>
    </source>
</evidence>
<evidence type="ECO:0000256" key="3">
    <source>
        <dbReference type="ARBA" id="ARBA00022475"/>
    </source>
</evidence>
<comment type="caution">
    <text evidence="10">The sequence shown here is derived from an EMBL/GenBank/DDBJ whole genome shotgun (WGS) entry which is preliminary data.</text>
</comment>
<evidence type="ECO:0000256" key="7">
    <source>
        <dbReference type="RuleBase" id="RU363032"/>
    </source>
</evidence>
<evidence type="ECO:0000256" key="8">
    <source>
        <dbReference type="SAM" id="MobiDB-lite"/>
    </source>
</evidence>
<dbReference type="RefSeq" id="WP_227529426.1">
    <property type="nucleotide sequence ID" value="NZ_JAGTTM010000001.1"/>
</dbReference>
<dbReference type="Proteomes" id="UP001139289">
    <property type="component" value="Unassembled WGS sequence"/>
</dbReference>
<feature type="transmembrane region" description="Helical" evidence="7">
    <location>
        <begin position="181"/>
        <end position="199"/>
    </location>
</feature>
<evidence type="ECO:0000256" key="1">
    <source>
        <dbReference type="ARBA" id="ARBA00004651"/>
    </source>
</evidence>
<gene>
    <name evidence="10" type="ORF">KEC56_00790</name>
</gene>
<dbReference type="PANTHER" id="PTHR30193">
    <property type="entry name" value="ABC TRANSPORTER PERMEASE PROTEIN"/>
    <property type="match status" value="1"/>
</dbReference>
<keyword evidence="6 7" id="KW-0472">Membrane</keyword>
<dbReference type="InterPro" id="IPR051393">
    <property type="entry name" value="ABC_transporter_permease"/>
</dbReference>
<feature type="region of interest" description="Disordered" evidence="8">
    <location>
        <begin position="1"/>
        <end position="35"/>
    </location>
</feature>
<keyword evidence="5 7" id="KW-1133">Transmembrane helix</keyword>
<feature type="transmembrane region" description="Helical" evidence="7">
    <location>
        <begin position="44"/>
        <end position="69"/>
    </location>
</feature>
<dbReference type="GO" id="GO:0005886">
    <property type="term" value="C:plasma membrane"/>
    <property type="evidence" value="ECO:0007669"/>
    <property type="project" value="UniProtKB-SubCell"/>
</dbReference>
<evidence type="ECO:0000256" key="2">
    <source>
        <dbReference type="ARBA" id="ARBA00022448"/>
    </source>
</evidence>
<dbReference type="AlphaFoldDB" id="A0A9X1RXY9"/>
<evidence type="ECO:0000259" key="9">
    <source>
        <dbReference type="PROSITE" id="PS50928"/>
    </source>
</evidence>
<evidence type="ECO:0000256" key="4">
    <source>
        <dbReference type="ARBA" id="ARBA00022692"/>
    </source>
</evidence>
<dbReference type="InterPro" id="IPR035906">
    <property type="entry name" value="MetI-like_sf"/>
</dbReference>
<keyword evidence="2 7" id="KW-0813">Transport</keyword>
<feature type="compositionally biased region" description="Gly residues" evidence="8">
    <location>
        <begin position="19"/>
        <end position="29"/>
    </location>
</feature>
<keyword evidence="3" id="KW-1003">Cell membrane</keyword>
<keyword evidence="11" id="KW-1185">Reference proteome</keyword>
<dbReference type="SUPFAM" id="SSF161098">
    <property type="entry name" value="MetI-like"/>
    <property type="match status" value="1"/>
</dbReference>
<dbReference type="PANTHER" id="PTHR30193:SF37">
    <property type="entry name" value="INNER MEMBRANE ABC TRANSPORTER PERMEASE PROTEIN YCJO"/>
    <property type="match status" value="1"/>
</dbReference>
<keyword evidence="4 7" id="KW-0812">Transmembrane</keyword>
<comment type="similarity">
    <text evidence="7">Belongs to the binding-protein-dependent transport system permease family.</text>
</comment>
<dbReference type="Gene3D" id="1.10.3720.10">
    <property type="entry name" value="MetI-like"/>
    <property type="match status" value="1"/>
</dbReference>
<evidence type="ECO:0000256" key="6">
    <source>
        <dbReference type="ARBA" id="ARBA00023136"/>
    </source>
</evidence>
<feature type="transmembrane region" description="Helical" evidence="7">
    <location>
        <begin position="108"/>
        <end position="129"/>
    </location>
</feature>
<dbReference type="GO" id="GO:0055085">
    <property type="term" value="P:transmembrane transport"/>
    <property type="evidence" value="ECO:0007669"/>
    <property type="project" value="InterPro"/>
</dbReference>
<evidence type="ECO:0000313" key="11">
    <source>
        <dbReference type="Proteomes" id="UP001139289"/>
    </source>
</evidence>
<feature type="transmembrane region" description="Helical" evidence="7">
    <location>
        <begin position="294"/>
        <end position="316"/>
    </location>
</feature>
<name>A0A9X1RXY9_9MICO</name>